<evidence type="ECO:0000313" key="3">
    <source>
        <dbReference type="Proteomes" id="UP000006866"/>
    </source>
</evidence>
<dbReference type="eggNOG" id="COG0366">
    <property type="taxonomic scope" value="Bacteria"/>
</dbReference>
<dbReference type="GO" id="GO:0005975">
    <property type="term" value="P:carbohydrate metabolic process"/>
    <property type="evidence" value="ECO:0007669"/>
    <property type="project" value="InterPro"/>
</dbReference>
<dbReference type="Proteomes" id="UP000006866">
    <property type="component" value="Chromosome"/>
</dbReference>
<dbReference type="RefSeq" id="WP_014553297.1">
    <property type="nucleotide sequence ID" value="NC_017455.1"/>
</dbReference>
<dbReference type="PANTHER" id="PTHR10357:SF209">
    <property type="entry name" value="PERIPLASMIC ALPHA-AMYLASE"/>
    <property type="match status" value="1"/>
</dbReference>
<dbReference type="PATRIC" id="fig|572479.3.peg.1128"/>
<reference evidence="3" key="1">
    <citation type="submission" date="2010-10" db="EMBL/GenBank/DDBJ databases">
        <title>The complete genome of Halanaerobium praevalens DSM 2228.</title>
        <authorList>
            <consortium name="US DOE Joint Genome Institute (JGI-PGF)"/>
            <person name="Lucas S."/>
            <person name="Copeland A."/>
            <person name="Lapidus A."/>
            <person name="Glavina del Rio T."/>
            <person name="Dalin E."/>
            <person name="Tice H."/>
            <person name="Bruce D."/>
            <person name="Goodwin L."/>
            <person name="Pitluck S."/>
            <person name="Kyrpides N."/>
            <person name="Mavromatis K."/>
            <person name="Ivanova N."/>
            <person name="Ovchinnikova G."/>
            <person name="Chertkov O."/>
            <person name="Detter J.C."/>
            <person name="Han C."/>
            <person name="Larimer F."/>
            <person name="Land M."/>
            <person name="Hauser L."/>
            <person name="Markowitz V."/>
            <person name="Cheng J.-F."/>
            <person name="Hugenholtz P."/>
            <person name="Woyke T."/>
            <person name="Wu D."/>
            <person name="Tindall B."/>
            <person name="Pomrenke H.G."/>
            <person name="Brambilla E."/>
            <person name="Klenk H.-P."/>
            <person name="Eisen J.A."/>
        </authorList>
    </citation>
    <scope>NUCLEOTIDE SEQUENCE [LARGE SCALE GENOMIC DNA]</scope>
    <source>
        <strain evidence="3">ATCC 33744 / DSM 2228 / GSL</strain>
    </source>
</reference>
<evidence type="ECO:0000259" key="1">
    <source>
        <dbReference type="SMART" id="SM00642"/>
    </source>
</evidence>
<dbReference type="STRING" id="572479.Hprae_1116"/>
<keyword evidence="3" id="KW-1185">Reference proteome</keyword>
<proteinExistence type="predicted"/>
<name>E3DLS0_HALPG</name>
<dbReference type="EMBL" id="CP002175">
    <property type="protein sequence ID" value="ADO77267.1"/>
    <property type="molecule type" value="Genomic_DNA"/>
</dbReference>
<organism evidence="2 3">
    <name type="scientific">Halanaerobium praevalens (strain ATCC 33744 / DSM 2228 / GSL)</name>
    <dbReference type="NCBI Taxonomy" id="572479"/>
    <lineage>
        <taxon>Bacteria</taxon>
        <taxon>Bacillati</taxon>
        <taxon>Bacillota</taxon>
        <taxon>Clostridia</taxon>
        <taxon>Halanaerobiales</taxon>
        <taxon>Halanaerobiaceae</taxon>
        <taxon>Halanaerobium</taxon>
    </lineage>
</organism>
<dbReference type="Pfam" id="PF00128">
    <property type="entry name" value="Alpha-amylase"/>
    <property type="match status" value="1"/>
</dbReference>
<sequence length="595" mass="69246">MRSYKDFDLKELVKNREYTKSPECLEEQILYFLLVDRFNDIDADYPIYNPEADYENALDKEETKEEWLKNSYQWNGGNLRGVIKKLDYLKEMGITGIWLSPVLKQPKYSTSYHGYGIQNFLEIDPHFGTKEDLRDLVDAAHARGIYVILDIILNHTGDVFAYEKAEPYNSREHPVKGFYDQNKEATIDPLNPDYDAAWPDGGIWPQEIFNLDTFSRKGYINNWDNYPEYIEGDFFSLKNIHTGWGSLEYFKPSRALEILTECYKYWIAYADLDAFRIDTVKHMFPGATKYFAVEIHEFAYSIGKKNFGLIGEIAGGLEFAKNLMEQTGLDAALGINSIPLNLENVAKGYQKSEDYFSIFTNSKLLGQFENQWYQSNIITMFNDHDMIYRQNYKARFAADREKAPLLKNALFLNLFSAGIPCIYYGTEQGFDGEGEAEKYIREAMFGGKYGAFRTQNRSFFDQENDIYQEVKNLISIRNQELGLQMGRQYAREVILTEKSFELANCEQDNCLEVVGWSRLFNREEYLLAINCNLEKELEVKVMVDSDLHKPGDYFKCIYSSVEAQIECESEVQELNPEYYYITIKVPAQGRVIYKL</sequence>
<dbReference type="AlphaFoldDB" id="E3DLS0"/>
<dbReference type="SMR" id="E3DLS0"/>
<dbReference type="CDD" id="cd11352">
    <property type="entry name" value="AmyAc_5"/>
    <property type="match status" value="1"/>
</dbReference>
<dbReference type="SMART" id="SM00642">
    <property type="entry name" value="Aamy"/>
    <property type="match status" value="1"/>
</dbReference>
<dbReference type="InterPro" id="IPR006047">
    <property type="entry name" value="GH13_cat_dom"/>
</dbReference>
<dbReference type="CAZy" id="GH13">
    <property type="family name" value="Glycoside Hydrolase Family 13"/>
</dbReference>
<dbReference type="HOGENOM" id="CLU_031181_0_0_9"/>
<evidence type="ECO:0000313" key="2">
    <source>
        <dbReference type="EMBL" id="ADO77267.1"/>
    </source>
</evidence>
<reference evidence="2 3" key="2">
    <citation type="journal article" date="2011" name="Stand. Genomic Sci.">
        <title>Complete genome sequence of the extremely halophilic Halanaerobium praevalens type strain (GSL).</title>
        <authorList>
            <person name="Ivanova N."/>
            <person name="Sikorski J."/>
            <person name="Chertkov O."/>
            <person name="Nolan M."/>
            <person name="Lucas S."/>
            <person name="Hammon N."/>
            <person name="Deshpande S."/>
            <person name="Cheng J.F."/>
            <person name="Tapia R."/>
            <person name="Han C."/>
            <person name="Goodwin L."/>
            <person name="Pitluck S."/>
            <person name="Huntemann M."/>
            <person name="Liolios K."/>
            <person name="Pagani I."/>
            <person name="Mavromatis K."/>
            <person name="Ovchinikova G."/>
            <person name="Pati A."/>
            <person name="Chen A."/>
            <person name="Palaniappan K."/>
            <person name="Land M."/>
            <person name="Hauser L."/>
            <person name="Brambilla E.M."/>
            <person name="Kannan K.P."/>
            <person name="Rohde M."/>
            <person name="Tindall B.J."/>
            <person name="Goker M."/>
            <person name="Detter J.C."/>
            <person name="Woyke T."/>
            <person name="Bristow J."/>
            <person name="Eisen J.A."/>
            <person name="Markowitz V."/>
            <person name="Hugenholtz P."/>
            <person name="Kyrpides N.C."/>
            <person name="Klenk H.P."/>
            <person name="Lapidus A."/>
        </authorList>
    </citation>
    <scope>NUCLEOTIDE SEQUENCE [LARGE SCALE GENOMIC DNA]</scope>
    <source>
        <strain evidence="3">ATCC 33744 / DSM 2228 / GSL</strain>
    </source>
</reference>
<dbReference type="InterPro" id="IPR017853">
    <property type="entry name" value="GH"/>
</dbReference>
<dbReference type="OrthoDB" id="9805159at2"/>
<dbReference type="SUPFAM" id="SSF51445">
    <property type="entry name" value="(Trans)glycosidases"/>
    <property type="match status" value="1"/>
</dbReference>
<dbReference type="PANTHER" id="PTHR10357">
    <property type="entry name" value="ALPHA-AMYLASE FAMILY MEMBER"/>
    <property type="match status" value="1"/>
</dbReference>
<protein>
    <submittedName>
        <fullName evidence="2">Alpha amylase catalytic region</fullName>
    </submittedName>
</protein>
<dbReference type="Gene3D" id="3.20.20.80">
    <property type="entry name" value="Glycosidases"/>
    <property type="match status" value="1"/>
</dbReference>
<gene>
    <name evidence="2" type="ordered locus">Hprae_1116</name>
</gene>
<dbReference type="KEGG" id="hpk:Hprae_1116"/>
<accession>E3DLS0</accession>
<feature type="domain" description="Glycosyl hydrolase family 13 catalytic" evidence="1">
    <location>
        <begin position="32"/>
        <end position="477"/>
    </location>
</feature>